<dbReference type="InterPro" id="IPR015421">
    <property type="entry name" value="PyrdxlP-dep_Trfase_major"/>
</dbReference>
<evidence type="ECO:0000259" key="7">
    <source>
        <dbReference type="Pfam" id="PF00155"/>
    </source>
</evidence>
<dbReference type="PRINTS" id="PR00753">
    <property type="entry name" value="ACCSYNTHASE"/>
</dbReference>
<dbReference type="Proteomes" id="UP000036923">
    <property type="component" value="Unassembled WGS sequence"/>
</dbReference>
<dbReference type="SUPFAM" id="SSF53383">
    <property type="entry name" value="PLP-dependent transferases"/>
    <property type="match status" value="1"/>
</dbReference>
<dbReference type="Gene3D" id="3.40.640.10">
    <property type="entry name" value="Type I PLP-dependent aspartate aminotransferase-like (Major domain)"/>
    <property type="match status" value="1"/>
</dbReference>
<dbReference type="PROSITE" id="PS00105">
    <property type="entry name" value="AA_TRANSFER_CLASS_1"/>
    <property type="match status" value="1"/>
</dbReference>
<dbReference type="OrthoDB" id="9802328at2"/>
<dbReference type="PANTHER" id="PTHR46383">
    <property type="entry name" value="ASPARTATE AMINOTRANSFERASE"/>
    <property type="match status" value="1"/>
</dbReference>
<keyword evidence="3 6" id="KW-0032">Aminotransferase</keyword>
<dbReference type="PATRIC" id="fig|398512.5.peg.1374"/>
<dbReference type="FunFam" id="3.40.640.10:FF:000033">
    <property type="entry name" value="Aspartate aminotransferase"/>
    <property type="match status" value="1"/>
</dbReference>
<evidence type="ECO:0000256" key="3">
    <source>
        <dbReference type="ARBA" id="ARBA00022576"/>
    </source>
</evidence>
<dbReference type="InterPro" id="IPR050596">
    <property type="entry name" value="AspAT/PAT-like"/>
</dbReference>
<comment type="caution">
    <text evidence="8">The sequence shown here is derived from an EMBL/GenBank/DDBJ whole genome shotgun (WGS) entry which is preliminary data.</text>
</comment>
<organism evidence="8 9">
    <name type="scientific">Pseudobacteroides cellulosolvens ATCC 35603 = DSM 2933</name>
    <dbReference type="NCBI Taxonomy" id="398512"/>
    <lineage>
        <taxon>Bacteria</taxon>
        <taxon>Bacillati</taxon>
        <taxon>Bacillota</taxon>
        <taxon>Clostridia</taxon>
        <taxon>Eubacteriales</taxon>
        <taxon>Oscillospiraceae</taxon>
        <taxon>Pseudobacteroides</taxon>
    </lineage>
</organism>
<evidence type="ECO:0000256" key="6">
    <source>
        <dbReference type="RuleBase" id="RU000481"/>
    </source>
</evidence>
<evidence type="ECO:0000256" key="5">
    <source>
        <dbReference type="ARBA" id="ARBA00022898"/>
    </source>
</evidence>
<dbReference type="GO" id="GO:0030170">
    <property type="term" value="F:pyridoxal phosphate binding"/>
    <property type="evidence" value="ECO:0007669"/>
    <property type="project" value="InterPro"/>
</dbReference>
<evidence type="ECO:0000256" key="4">
    <source>
        <dbReference type="ARBA" id="ARBA00022679"/>
    </source>
</evidence>
<dbReference type="AlphaFoldDB" id="A0A0L6JJY2"/>
<evidence type="ECO:0000313" key="9">
    <source>
        <dbReference type="Proteomes" id="UP000036923"/>
    </source>
</evidence>
<dbReference type="eggNOG" id="COG0436">
    <property type="taxonomic scope" value="Bacteria"/>
</dbReference>
<sequence length="395" mass="42897">MKLSTKALSISPSSTLAIDAKAKKMKADGIDVIGFGAGEPDFDTPNHIKEAAIKAINDGFTKYTPASGTLELKQAVCKKFEKDNGLIYTPSNIVISNGAKHSLVNAFQAICNVGDEVIIPAPYWVSYPEMVKLADGVPVVLNTTEESGFKFTIEQLEAAITPKTRAIVINSPSNPTGMVYSKEELQAIADLAVKKEIYVISDEIYEKLIYDGYEHVSIASFNDKIKDLTIVVNGMAKSYSMTGWRIGYTASNAKIAEIMGNVQSHATSNPNSIAQKAAEAALNGPQDEVTMMVGEFIKRRDYMVERINSIPGLSCIKPNGAFYVMMNISKIIGKELYGKKINGSDDFANILLEKANVALVPGSGFGTDIHVRLSYATSIKNITEGLNRIEKFLNT</sequence>
<name>A0A0L6JJY2_9FIRM</name>
<dbReference type="EMBL" id="LGTC01000001">
    <property type="protein sequence ID" value="KNY26060.1"/>
    <property type="molecule type" value="Genomic_DNA"/>
</dbReference>
<dbReference type="GO" id="GO:0006520">
    <property type="term" value="P:amino acid metabolic process"/>
    <property type="evidence" value="ECO:0007669"/>
    <property type="project" value="InterPro"/>
</dbReference>
<dbReference type="InterPro" id="IPR015422">
    <property type="entry name" value="PyrdxlP-dep_Trfase_small"/>
</dbReference>
<dbReference type="EC" id="2.6.1.-" evidence="6"/>
<dbReference type="GO" id="GO:0008483">
    <property type="term" value="F:transaminase activity"/>
    <property type="evidence" value="ECO:0007669"/>
    <property type="project" value="UniProtKB-KW"/>
</dbReference>
<dbReference type="RefSeq" id="WP_036944317.1">
    <property type="nucleotide sequence ID" value="NZ_JQKC01000027.1"/>
</dbReference>
<dbReference type="InterPro" id="IPR004839">
    <property type="entry name" value="Aminotransferase_I/II_large"/>
</dbReference>
<dbReference type="STRING" id="398512.Bccel_1322"/>
<evidence type="ECO:0000256" key="2">
    <source>
        <dbReference type="ARBA" id="ARBA00007441"/>
    </source>
</evidence>
<dbReference type="CDD" id="cd00609">
    <property type="entry name" value="AAT_like"/>
    <property type="match status" value="1"/>
</dbReference>
<gene>
    <name evidence="8" type="ORF">Bccel_1322</name>
</gene>
<reference evidence="9" key="1">
    <citation type="submission" date="2015-07" db="EMBL/GenBank/DDBJ databases">
        <title>Near-Complete Genome Sequence of the Cellulolytic Bacterium Bacteroides (Pseudobacteroides) cellulosolvens ATCC 35603.</title>
        <authorList>
            <person name="Dassa B."/>
            <person name="Utturkar S.M."/>
            <person name="Klingeman D.M."/>
            <person name="Hurt R.A."/>
            <person name="Keller M."/>
            <person name="Xu J."/>
            <person name="Reddy Y.H.K."/>
            <person name="Borovok I."/>
            <person name="Grinberg I.R."/>
            <person name="Lamed R."/>
            <person name="Zhivin O."/>
            <person name="Bayer E.A."/>
            <person name="Brown S.D."/>
        </authorList>
    </citation>
    <scope>NUCLEOTIDE SEQUENCE [LARGE SCALE GENOMIC DNA]</scope>
    <source>
        <strain evidence="9">DSM 2933</strain>
    </source>
</reference>
<proteinExistence type="inferred from homology"/>
<comment type="cofactor">
    <cofactor evidence="1 6">
        <name>pyridoxal 5'-phosphate</name>
        <dbReference type="ChEBI" id="CHEBI:597326"/>
    </cofactor>
</comment>
<dbReference type="Gene3D" id="3.90.1150.10">
    <property type="entry name" value="Aspartate Aminotransferase, domain 1"/>
    <property type="match status" value="1"/>
</dbReference>
<feature type="domain" description="Aminotransferase class I/classII large" evidence="7">
    <location>
        <begin position="31"/>
        <end position="389"/>
    </location>
</feature>
<evidence type="ECO:0000313" key="8">
    <source>
        <dbReference type="EMBL" id="KNY26060.1"/>
    </source>
</evidence>
<dbReference type="PANTHER" id="PTHR46383:SF1">
    <property type="entry name" value="ASPARTATE AMINOTRANSFERASE"/>
    <property type="match status" value="1"/>
</dbReference>
<comment type="similarity">
    <text evidence="2 6">Belongs to the class-I pyridoxal-phosphate-dependent aminotransferase family.</text>
</comment>
<keyword evidence="5" id="KW-0663">Pyridoxal phosphate</keyword>
<accession>A0A0L6JJY2</accession>
<dbReference type="InterPro" id="IPR015424">
    <property type="entry name" value="PyrdxlP-dep_Trfase"/>
</dbReference>
<keyword evidence="9" id="KW-1185">Reference proteome</keyword>
<protein>
    <recommendedName>
        <fullName evidence="6">Aminotransferase</fullName>
        <ecNumber evidence="6">2.6.1.-</ecNumber>
    </recommendedName>
</protein>
<keyword evidence="4 6" id="KW-0808">Transferase</keyword>
<dbReference type="Pfam" id="PF00155">
    <property type="entry name" value="Aminotran_1_2"/>
    <property type="match status" value="1"/>
</dbReference>
<dbReference type="InterPro" id="IPR004838">
    <property type="entry name" value="NHTrfase_class1_PyrdxlP-BS"/>
</dbReference>
<evidence type="ECO:0000256" key="1">
    <source>
        <dbReference type="ARBA" id="ARBA00001933"/>
    </source>
</evidence>